<accession>A0A543KIX6</accession>
<evidence type="ECO:0000313" key="1">
    <source>
        <dbReference type="EMBL" id="TQM95007.1"/>
    </source>
</evidence>
<reference evidence="1 2" key="1">
    <citation type="submission" date="2019-06" db="EMBL/GenBank/DDBJ databases">
        <title>Sequencing the genomes of 1000 actinobacteria strains.</title>
        <authorList>
            <person name="Klenk H.-P."/>
        </authorList>
    </citation>
    <scope>NUCLEOTIDE SEQUENCE [LARGE SCALE GENOMIC DNA]</scope>
    <source>
        <strain evidence="1 2">DSM 20427</strain>
    </source>
</reference>
<evidence type="ECO:0000313" key="2">
    <source>
        <dbReference type="Proteomes" id="UP000319804"/>
    </source>
</evidence>
<organism evidence="1 2">
    <name type="scientific">Microbacterium lacticum</name>
    <dbReference type="NCBI Taxonomy" id="33885"/>
    <lineage>
        <taxon>Bacteria</taxon>
        <taxon>Bacillati</taxon>
        <taxon>Actinomycetota</taxon>
        <taxon>Actinomycetes</taxon>
        <taxon>Micrococcales</taxon>
        <taxon>Microbacteriaceae</taxon>
        <taxon>Microbacterium</taxon>
    </lineage>
</organism>
<protein>
    <submittedName>
        <fullName evidence="1">Uncharacterized protein</fullName>
    </submittedName>
</protein>
<name>A0A543KIX6_9MICO</name>
<keyword evidence="2" id="KW-1185">Reference proteome</keyword>
<proteinExistence type="predicted"/>
<dbReference type="AlphaFoldDB" id="A0A543KIX6"/>
<dbReference type="EMBL" id="VFPS01000004">
    <property type="protein sequence ID" value="TQM95007.1"/>
    <property type="molecule type" value="Genomic_DNA"/>
</dbReference>
<dbReference type="Proteomes" id="UP000319804">
    <property type="component" value="Unassembled WGS sequence"/>
</dbReference>
<sequence>MRVSTSRLFISTTGGVSAWKAFLGVATLGLSTAVTGINAGVGGDLDIPVNAVSAALITKTGMAYSTVKLVVGGDAIEVGLATVTSRAIVEAINAAVSGGDRAMAAADAWAIYEQGRAKQWPSEGQLRKQLRKGQIAQKRFEHDAAVARALQALAMM</sequence>
<gene>
    <name evidence="1" type="ORF">FHX68_2336</name>
</gene>
<comment type="caution">
    <text evidence="1">The sequence shown here is derived from an EMBL/GenBank/DDBJ whole genome shotgun (WGS) entry which is preliminary data.</text>
</comment>